<gene>
    <name evidence="2" type="ORF">MGWOODY_Clf1448</name>
</gene>
<evidence type="ECO:0000313" key="2">
    <source>
        <dbReference type="EMBL" id="CUV01283.1"/>
    </source>
</evidence>
<dbReference type="EMBL" id="FAXA01000038">
    <property type="protein sequence ID" value="CUV01283.1"/>
    <property type="molecule type" value="Genomic_DNA"/>
</dbReference>
<sequence length="271" mass="28735">MADRPPRLEGKVAIVTGAGSSGEGVGNGKAASILFAREGAKVLLVDFQEDRARETLDIIQEEGGVASTLQGDMTKIDDCERMAQTAMERYGRVDILDNNVGISQRGTVVEVSEEDWDKVMTVNLKTIMLASKATIPHIIAGGGGAIINIASIAGLRAHSSTPYTTSKAGVIGLTFSMAADHAADNIRVNAIAPGLVYTPMVAPRMNDDLRQFRADAAPLKTEGTGWDVGYAALFLASDEARWVTGICLPVDAGLTSVHPGTFTPMNQQTRY</sequence>
<dbReference type="FunFam" id="3.40.50.720:FF:000084">
    <property type="entry name" value="Short-chain dehydrogenase reductase"/>
    <property type="match status" value="1"/>
</dbReference>
<dbReference type="InterPro" id="IPR002347">
    <property type="entry name" value="SDR_fam"/>
</dbReference>
<dbReference type="GO" id="GO:0048038">
    <property type="term" value="F:quinone binding"/>
    <property type="evidence" value="ECO:0007669"/>
    <property type="project" value="TreeGrafter"/>
</dbReference>
<dbReference type="AlphaFoldDB" id="A0A161JV33"/>
<dbReference type="InterPro" id="IPR020904">
    <property type="entry name" value="Sc_DH/Rdtase_CS"/>
</dbReference>
<dbReference type="InterPro" id="IPR036291">
    <property type="entry name" value="NAD(P)-bd_dom_sf"/>
</dbReference>
<accession>A0A161JV33</accession>
<dbReference type="Gene3D" id="3.40.50.720">
    <property type="entry name" value="NAD(P)-binding Rossmann-like Domain"/>
    <property type="match status" value="1"/>
</dbReference>
<dbReference type="NCBIfam" id="NF005559">
    <property type="entry name" value="PRK07231.1"/>
    <property type="match status" value="1"/>
</dbReference>
<dbReference type="SUPFAM" id="SSF51735">
    <property type="entry name" value="NAD(P)-binding Rossmann-fold domains"/>
    <property type="match status" value="1"/>
</dbReference>
<protein>
    <submittedName>
        <fullName evidence="2">3-oxoacyl-[acyl-carrier protein] reductase</fullName>
        <ecNumber evidence="2">1.1.1.100</ecNumber>
    </submittedName>
</protein>
<dbReference type="PRINTS" id="PR00080">
    <property type="entry name" value="SDRFAMILY"/>
</dbReference>
<proteinExistence type="inferred from homology"/>
<dbReference type="PROSITE" id="PS00061">
    <property type="entry name" value="ADH_SHORT"/>
    <property type="match status" value="1"/>
</dbReference>
<comment type="similarity">
    <text evidence="1">Belongs to the short-chain dehydrogenases/reductases (SDR) family.</text>
</comment>
<evidence type="ECO:0000256" key="1">
    <source>
        <dbReference type="ARBA" id="ARBA00006484"/>
    </source>
</evidence>
<dbReference type="PRINTS" id="PR00081">
    <property type="entry name" value="GDHRDH"/>
</dbReference>
<dbReference type="Pfam" id="PF13561">
    <property type="entry name" value="adh_short_C2"/>
    <property type="match status" value="1"/>
</dbReference>
<name>A0A161JV33_9ZZZZ</name>
<dbReference type="GO" id="GO:0006633">
    <property type="term" value="P:fatty acid biosynthetic process"/>
    <property type="evidence" value="ECO:0007669"/>
    <property type="project" value="TreeGrafter"/>
</dbReference>
<dbReference type="EC" id="1.1.1.100" evidence="2"/>
<organism evidence="2">
    <name type="scientific">hydrothermal vent metagenome</name>
    <dbReference type="NCBI Taxonomy" id="652676"/>
    <lineage>
        <taxon>unclassified sequences</taxon>
        <taxon>metagenomes</taxon>
        <taxon>ecological metagenomes</taxon>
    </lineage>
</organism>
<reference evidence="2" key="1">
    <citation type="submission" date="2015-10" db="EMBL/GenBank/DDBJ databases">
        <authorList>
            <person name="Gilbert D.G."/>
        </authorList>
    </citation>
    <scope>NUCLEOTIDE SEQUENCE</scope>
</reference>
<dbReference type="PANTHER" id="PTHR42760">
    <property type="entry name" value="SHORT-CHAIN DEHYDROGENASES/REDUCTASES FAMILY MEMBER"/>
    <property type="match status" value="1"/>
</dbReference>
<dbReference type="PANTHER" id="PTHR42760:SF122">
    <property type="entry name" value="NAD(P)-BINDING PROTEIN"/>
    <property type="match status" value="1"/>
</dbReference>
<keyword evidence="2" id="KW-0560">Oxidoreductase</keyword>
<dbReference type="GO" id="GO:0004316">
    <property type="term" value="F:3-oxoacyl-[acyl-carrier-protein] reductase (NADPH) activity"/>
    <property type="evidence" value="ECO:0007669"/>
    <property type="project" value="UniProtKB-EC"/>
</dbReference>
<dbReference type="CDD" id="cd05233">
    <property type="entry name" value="SDR_c"/>
    <property type="match status" value="1"/>
</dbReference>